<name>A0A1G7NDY1_9GAMM</name>
<proteinExistence type="predicted"/>
<feature type="region of interest" description="Disordered" evidence="1">
    <location>
        <begin position="60"/>
        <end position="97"/>
    </location>
</feature>
<evidence type="ECO:0000256" key="1">
    <source>
        <dbReference type="SAM" id="MobiDB-lite"/>
    </source>
</evidence>
<protein>
    <submittedName>
        <fullName evidence="2">Uncharacterized protein</fullName>
    </submittedName>
</protein>
<evidence type="ECO:0000313" key="3">
    <source>
        <dbReference type="Proteomes" id="UP000198641"/>
    </source>
</evidence>
<reference evidence="2 3" key="1">
    <citation type="submission" date="2016-10" db="EMBL/GenBank/DDBJ databases">
        <authorList>
            <person name="de Groot N.N."/>
        </authorList>
    </citation>
    <scope>NUCLEOTIDE SEQUENCE [LARGE SCALE GENOMIC DNA]</scope>
    <source>
        <strain evidence="2 3">BH539</strain>
    </source>
</reference>
<accession>A0A1G7NDY1</accession>
<dbReference type="EMBL" id="FNCI01000001">
    <property type="protein sequence ID" value="SDF72162.1"/>
    <property type="molecule type" value="Genomic_DNA"/>
</dbReference>
<sequence>MNQGISTLEHWQVEPELGGGIGQLQRVCCEAAELRRKDNEAQAHETELLAEISECRQQLGIPHSSIRRPGEDGAGSLDTSRYLTDRSGRPPQPAQEE</sequence>
<gene>
    <name evidence="2" type="ORF">SAMN05216571_101382</name>
</gene>
<evidence type="ECO:0000313" key="2">
    <source>
        <dbReference type="EMBL" id="SDF72162.1"/>
    </source>
</evidence>
<dbReference type="Proteomes" id="UP000198641">
    <property type="component" value="Unassembled WGS sequence"/>
</dbReference>
<organism evidence="2 3">
    <name type="scientific">Onishia taeanensis</name>
    <dbReference type="NCBI Taxonomy" id="284577"/>
    <lineage>
        <taxon>Bacteria</taxon>
        <taxon>Pseudomonadati</taxon>
        <taxon>Pseudomonadota</taxon>
        <taxon>Gammaproteobacteria</taxon>
        <taxon>Oceanospirillales</taxon>
        <taxon>Halomonadaceae</taxon>
        <taxon>Onishia</taxon>
    </lineage>
</organism>
<keyword evidence="3" id="KW-1185">Reference proteome</keyword>
<dbReference type="AlphaFoldDB" id="A0A1G7NDY1"/>